<feature type="region of interest" description="Disordered" evidence="1">
    <location>
        <begin position="1"/>
        <end position="43"/>
    </location>
</feature>
<dbReference type="OMA" id="WGKWQRE"/>
<feature type="transmembrane region" description="Helical" evidence="2">
    <location>
        <begin position="225"/>
        <end position="251"/>
    </location>
</feature>
<feature type="transmembrane region" description="Helical" evidence="2">
    <location>
        <begin position="87"/>
        <end position="109"/>
    </location>
</feature>
<keyword evidence="4" id="KW-1185">Reference proteome</keyword>
<dbReference type="InterPro" id="IPR029058">
    <property type="entry name" value="AB_hydrolase_fold"/>
</dbReference>
<evidence type="ECO:0000256" key="2">
    <source>
        <dbReference type="SAM" id="Phobius"/>
    </source>
</evidence>
<organism evidence="3 4">
    <name type="scientific">Ophiostoma piceae (strain UAMH 11346)</name>
    <name type="common">Sap stain fungus</name>
    <dbReference type="NCBI Taxonomy" id="1262450"/>
    <lineage>
        <taxon>Eukaryota</taxon>
        <taxon>Fungi</taxon>
        <taxon>Dikarya</taxon>
        <taxon>Ascomycota</taxon>
        <taxon>Pezizomycotina</taxon>
        <taxon>Sordariomycetes</taxon>
        <taxon>Sordariomycetidae</taxon>
        <taxon>Ophiostomatales</taxon>
        <taxon>Ophiostomataceae</taxon>
        <taxon>Ophiostoma</taxon>
    </lineage>
</organism>
<evidence type="ECO:0000313" key="4">
    <source>
        <dbReference type="Proteomes" id="UP000016923"/>
    </source>
</evidence>
<name>S3CBV4_OPHP1</name>
<dbReference type="OrthoDB" id="164921at2759"/>
<feature type="transmembrane region" description="Helical" evidence="2">
    <location>
        <begin position="177"/>
        <end position="196"/>
    </location>
</feature>
<keyword evidence="2" id="KW-0812">Transmembrane</keyword>
<feature type="transmembrane region" description="Helical" evidence="2">
    <location>
        <begin position="148"/>
        <end position="165"/>
    </location>
</feature>
<dbReference type="EMBL" id="KE148165">
    <property type="protein sequence ID" value="EPE03713.1"/>
    <property type="molecule type" value="Genomic_DNA"/>
</dbReference>
<feature type="compositionally biased region" description="Basic and acidic residues" evidence="1">
    <location>
        <begin position="19"/>
        <end position="33"/>
    </location>
</feature>
<evidence type="ECO:0000313" key="3">
    <source>
        <dbReference type="EMBL" id="EPE03713.1"/>
    </source>
</evidence>
<sequence>MKKFFQSNENSDESGNNSRRRDATPAAESRDSIESASYSAPQADETTRLLPNRIDSNYNGAPAGGYLSPDDPAVSPYNLFSVRATRYFTVFLLVLTFAWWILLLVSLFITLPGFETRGSPFAAFSYASVSVTNLIVSLLFFGAPSKSVRIITAIIALFLFVDTIVTASVQRTRHEEAWVGITSVAWALATSLWTIIADRTVQWGKREEEERLTGRRETRRTLLEWIEVSVASTALLILCVVTALLTCTLILRSLDAGLAPPGKRYGVDGDKYEIHVYCHGSKSKEQLPTVLLEGGDDTVERGLWQFAQNAVKNGSINRYCFADRPGMGWSDTAPSPFSAGQATEALSEALARAGEVGPWVLVGAGVGSIYSRVFSSRHGTEIEGMLLVDPLHEDLLYRELGTTSRGFWLWLRGILSPLGIDRIPGALFKGRSREDRVWGRAAYQNSKTIFAKLQEGLVAGSLTKREAITSRAIQYQDTALTVVSSGKMIDRDPAWKSRQEDLTKLTHNLLSWDIVDDAPHEVWSTLEGRELLEKRLKKLVHHKRLLAAEQEKKADSA</sequence>
<dbReference type="Pfam" id="PF10329">
    <property type="entry name" value="DUF2417"/>
    <property type="match status" value="1"/>
</dbReference>
<reference evidence="3 4" key="1">
    <citation type="journal article" date="2013" name="BMC Genomics">
        <title>The genome and transcriptome of the pine saprophyte Ophiostoma piceae, and a comparison with the bark beetle-associated pine pathogen Grosmannia clavigera.</title>
        <authorList>
            <person name="Haridas S."/>
            <person name="Wang Y."/>
            <person name="Lim L."/>
            <person name="Massoumi Alamouti S."/>
            <person name="Jackman S."/>
            <person name="Docking R."/>
            <person name="Robertson G."/>
            <person name="Birol I."/>
            <person name="Bohlmann J."/>
            <person name="Breuil C."/>
        </authorList>
    </citation>
    <scope>NUCLEOTIDE SEQUENCE [LARGE SCALE GENOMIC DNA]</scope>
    <source>
        <strain evidence="3 4">UAMH 11346</strain>
    </source>
</reference>
<dbReference type="InterPro" id="IPR019431">
    <property type="entry name" value="DUF2417"/>
</dbReference>
<evidence type="ECO:0000256" key="1">
    <source>
        <dbReference type="SAM" id="MobiDB-lite"/>
    </source>
</evidence>
<gene>
    <name evidence="3" type="ORF">F503_06419</name>
</gene>
<dbReference type="AlphaFoldDB" id="S3CBV4"/>
<dbReference type="HOGENOM" id="CLU_028296_1_0_1"/>
<keyword evidence="2" id="KW-0472">Membrane</keyword>
<keyword evidence="2" id="KW-1133">Transmembrane helix</keyword>
<proteinExistence type="predicted"/>
<dbReference type="Gene3D" id="3.40.50.1820">
    <property type="entry name" value="alpha/beta hydrolase"/>
    <property type="match status" value="1"/>
</dbReference>
<dbReference type="SUPFAM" id="SSF53474">
    <property type="entry name" value="alpha/beta-Hydrolases"/>
    <property type="match status" value="1"/>
</dbReference>
<dbReference type="STRING" id="1262450.S3CBV4"/>
<dbReference type="eggNOG" id="ENOG502QQW9">
    <property type="taxonomic scope" value="Eukaryota"/>
</dbReference>
<feature type="transmembrane region" description="Helical" evidence="2">
    <location>
        <begin position="121"/>
        <end position="141"/>
    </location>
</feature>
<feature type="compositionally biased region" description="Low complexity" evidence="1">
    <location>
        <begin position="7"/>
        <end position="17"/>
    </location>
</feature>
<dbReference type="Proteomes" id="UP000016923">
    <property type="component" value="Unassembled WGS sequence"/>
</dbReference>
<protein>
    <submittedName>
        <fullName evidence="3">Integral membrane protein</fullName>
    </submittedName>
</protein>
<dbReference type="VEuPathDB" id="FungiDB:F503_06419"/>
<accession>S3CBV4</accession>